<dbReference type="Proteomes" id="UP000433183">
    <property type="component" value="Segment"/>
</dbReference>
<keyword evidence="2" id="KW-0677">Repeat</keyword>
<evidence type="ECO:0000313" key="6">
    <source>
        <dbReference type="Proteomes" id="UP000433183"/>
    </source>
</evidence>
<evidence type="ECO:0000313" key="5">
    <source>
        <dbReference type="EMBL" id="QGZ16312.1"/>
    </source>
</evidence>
<evidence type="ECO:0000256" key="2">
    <source>
        <dbReference type="ARBA" id="ARBA00022737"/>
    </source>
</evidence>
<dbReference type="InterPro" id="IPR038081">
    <property type="entry name" value="CalX-like_sf"/>
</dbReference>
<dbReference type="InterPro" id="IPR003644">
    <property type="entry name" value="Calx_beta"/>
</dbReference>
<organism evidence="5 6">
    <name type="scientific">Erwinia phage Hena1</name>
    <dbReference type="NCBI Taxonomy" id="2678601"/>
    <lineage>
        <taxon>Viruses</taxon>
        <taxon>Duplodnaviria</taxon>
        <taxon>Heunggongvirae</taxon>
        <taxon>Uroviricota</taxon>
        <taxon>Caudoviricetes</taxon>
        <taxon>Vequintavirinae</taxon>
        <taxon>Henunavirus</taxon>
        <taxon>Henunavirus hena1</taxon>
    </lineage>
</organism>
<proteinExistence type="predicted"/>
<accession>A0A6B9JCF0</accession>
<protein>
    <recommendedName>
        <fullName evidence="4">Calx-beta domain-containing protein</fullName>
    </recommendedName>
</protein>
<keyword evidence="1" id="KW-0732">Signal</keyword>
<evidence type="ECO:0000256" key="1">
    <source>
        <dbReference type="ARBA" id="ARBA00022729"/>
    </source>
</evidence>
<dbReference type="SUPFAM" id="SSF141072">
    <property type="entry name" value="CalX-like"/>
    <property type="match status" value="1"/>
</dbReference>
<keyword evidence="6" id="KW-1185">Reference proteome</keyword>
<dbReference type="Gene3D" id="2.60.40.2030">
    <property type="match status" value="1"/>
</dbReference>
<evidence type="ECO:0000256" key="3">
    <source>
        <dbReference type="ARBA" id="ARBA00022837"/>
    </source>
</evidence>
<dbReference type="Pfam" id="PF03160">
    <property type="entry name" value="Calx-beta"/>
    <property type="match status" value="1"/>
</dbReference>
<feature type="domain" description="Calx-beta" evidence="4">
    <location>
        <begin position="6"/>
        <end position="87"/>
    </location>
</feature>
<keyword evidence="3" id="KW-0106">Calcium</keyword>
<dbReference type="EMBL" id="MN732867">
    <property type="protein sequence ID" value="QGZ16312.1"/>
    <property type="molecule type" value="Genomic_DNA"/>
</dbReference>
<reference evidence="5 6" key="1">
    <citation type="submission" date="2019-11" db="EMBL/GenBank/DDBJ databases">
        <title>Characterization of a new Erwinia amylovora bacteriophage.</title>
        <authorList>
            <person name="Valentovich L.N."/>
            <person name="Akhremchuk A.E."/>
            <person name="Besarab N.V."/>
            <person name="Lagonenko A.L."/>
        </authorList>
    </citation>
    <scope>NUCLEOTIDE SEQUENCE [LARGE SCALE GENOMIC DNA]</scope>
</reference>
<sequence length="117" mass="12431">MATVTATFTLSRDNFAEISSLDYATSDGTAIAGVDYVAKSGRITMSAGTVEVQISIDVMTKPKGTPSKTFFLDLSNPSKYRKLITKIARTRAVCTIYTTDAGPLAVISISDAVITQV</sequence>
<gene>
    <name evidence="5" type="ORF">Hena1_01620</name>
</gene>
<name>A0A6B9JCF0_9CAUD</name>
<dbReference type="GO" id="GO:0016020">
    <property type="term" value="C:membrane"/>
    <property type="evidence" value="ECO:0007669"/>
    <property type="project" value="InterPro"/>
</dbReference>
<dbReference type="GO" id="GO:0007154">
    <property type="term" value="P:cell communication"/>
    <property type="evidence" value="ECO:0007669"/>
    <property type="project" value="InterPro"/>
</dbReference>
<evidence type="ECO:0000259" key="4">
    <source>
        <dbReference type="Pfam" id="PF03160"/>
    </source>
</evidence>